<dbReference type="Proteomes" id="UP000007110">
    <property type="component" value="Unassembled WGS sequence"/>
</dbReference>
<dbReference type="EnsemblMetazoa" id="XM_030982234">
    <property type="protein sequence ID" value="XP_030838094"/>
    <property type="gene ID" value="LOC115922732"/>
</dbReference>
<dbReference type="OrthoDB" id="10308286at2759"/>
<dbReference type="RefSeq" id="XP_030838095.1">
    <property type="nucleotide sequence ID" value="XM_030982235.1"/>
</dbReference>
<dbReference type="AlphaFoldDB" id="A0A7M7SX97"/>
<reference evidence="3" key="1">
    <citation type="submission" date="2015-02" db="EMBL/GenBank/DDBJ databases">
        <title>Genome sequencing for Strongylocentrotus purpuratus.</title>
        <authorList>
            <person name="Murali S."/>
            <person name="Liu Y."/>
            <person name="Vee V."/>
            <person name="English A."/>
            <person name="Wang M."/>
            <person name="Skinner E."/>
            <person name="Han Y."/>
            <person name="Muzny D.M."/>
            <person name="Worley K.C."/>
            <person name="Gibbs R.A."/>
        </authorList>
    </citation>
    <scope>NUCLEOTIDE SEQUENCE</scope>
</reference>
<accession>A0A7M7SX97</accession>
<dbReference type="GeneID" id="115922732"/>
<feature type="compositionally biased region" description="Basic and acidic residues" evidence="1">
    <location>
        <begin position="102"/>
        <end position="112"/>
    </location>
</feature>
<dbReference type="EnsemblMetazoa" id="XM_030982235">
    <property type="protein sequence ID" value="XP_030838095"/>
    <property type="gene ID" value="LOC115922732"/>
</dbReference>
<evidence type="ECO:0000256" key="1">
    <source>
        <dbReference type="SAM" id="MobiDB-lite"/>
    </source>
</evidence>
<dbReference type="RefSeq" id="XP_030838094.1">
    <property type="nucleotide sequence ID" value="XM_030982234.1"/>
</dbReference>
<dbReference type="EnsemblMetazoa" id="XM_030982233">
    <property type="protein sequence ID" value="XP_030838093"/>
    <property type="gene ID" value="LOC115922732"/>
</dbReference>
<proteinExistence type="predicted"/>
<dbReference type="OMA" id="STISHWV"/>
<protein>
    <submittedName>
        <fullName evidence="2">Uncharacterized protein</fullName>
    </submittedName>
</protein>
<dbReference type="RefSeq" id="XP_030838093.1">
    <property type="nucleotide sequence ID" value="XM_030982233.1"/>
</dbReference>
<name>A0A7M7SX97_STRPU</name>
<organism evidence="2 3">
    <name type="scientific">Strongylocentrotus purpuratus</name>
    <name type="common">Purple sea urchin</name>
    <dbReference type="NCBI Taxonomy" id="7668"/>
    <lineage>
        <taxon>Eukaryota</taxon>
        <taxon>Metazoa</taxon>
        <taxon>Echinodermata</taxon>
        <taxon>Eleutherozoa</taxon>
        <taxon>Echinozoa</taxon>
        <taxon>Echinoidea</taxon>
        <taxon>Euechinoidea</taxon>
        <taxon>Echinacea</taxon>
        <taxon>Camarodonta</taxon>
        <taxon>Echinidea</taxon>
        <taxon>Strongylocentrotidae</taxon>
        <taxon>Strongylocentrotus</taxon>
    </lineage>
</organism>
<evidence type="ECO:0000313" key="3">
    <source>
        <dbReference type="Proteomes" id="UP000007110"/>
    </source>
</evidence>
<evidence type="ECO:0000313" key="2">
    <source>
        <dbReference type="EnsemblMetazoa" id="XP_030838093"/>
    </source>
</evidence>
<reference evidence="2" key="2">
    <citation type="submission" date="2021-01" db="UniProtKB">
        <authorList>
            <consortium name="EnsemblMetazoa"/>
        </authorList>
    </citation>
    <scope>IDENTIFICATION</scope>
</reference>
<dbReference type="InParanoid" id="A0A7M7SX97"/>
<keyword evidence="3" id="KW-1185">Reference proteome</keyword>
<feature type="region of interest" description="Disordered" evidence="1">
    <location>
        <begin position="102"/>
        <end position="126"/>
    </location>
</feature>
<dbReference type="KEGG" id="spu:115922732"/>
<sequence>MECESEATGPSEVDRKIIEDFFMEHCRSSQARLGRLDVDCWSVTRRLVSFLSEIDDHDASQPPRRVRWIIRKPISVLREPKRSHPFKRRIAHIFRRRLPADDKHVSRNEKSRQKGHRTTNSHPTSPVVFESSKISHWVVEWKGYVVDATVMQFVELESVLDNEGTDNLRKRCYNDDESMSFKSCSDIHPPWVHELVSRGGWHRDYAQGVATRPYFFGKENEHPIRCHAEVVI</sequence>